<proteinExistence type="inferred from homology"/>
<gene>
    <name evidence="13" type="ORF">G5714_015742</name>
</gene>
<dbReference type="InterPro" id="IPR007237">
    <property type="entry name" value="CD20-like"/>
</dbReference>
<feature type="domain" description="Sema" evidence="12">
    <location>
        <begin position="26"/>
        <end position="480"/>
    </location>
</feature>
<feature type="transmembrane region" description="Helical" evidence="10">
    <location>
        <begin position="749"/>
        <end position="771"/>
    </location>
</feature>
<dbReference type="Pfam" id="PF01403">
    <property type="entry name" value="Sema"/>
    <property type="match status" value="1"/>
</dbReference>
<keyword evidence="5 10" id="KW-0472">Membrane</keyword>
<evidence type="ECO:0000313" key="13">
    <source>
        <dbReference type="EMBL" id="KAF4102859.1"/>
    </source>
</evidence>
<dbReference type="GO" id="GO:0071526">
    <property type="term" value="P:semaphorin-plexin signaling pathway"/>
    <property type="evidence" value="ECO:0007669"/>
    <property type="project" value="TreeGrafter"/>
</dbReference>
<evidence type="ECO:0000256" key="11">
    <source>
        <dbReference type="SAM" id="SignalP"/>
    </source>
</evidence>
<reference evidence="13 14" key="1">
    <citation type="submission" date="2020-04" db="EMBL/GenBank/DDBJ databases">
        <title>Chromosome-level genome assembly of a cyprinid fish Onychostoma macrolepis by integration of Nanopore Sequencing, Bionano and Hi-C technology.</title>
        <authorList>
            <person name="Wang D."/>
        </authorList>
    </citation>
    <scope>NUCLEOTIDE SEQUENCE [LARGE SCALE GENOMIC DNA]</scope>
    <source>
        <strain evidence="13">SWU-2019</strain>
        <tissue evidence="13">Muscle</tissue>
    </source>
</reference>
<protein>
    <recommendedName>
        <fullName evidence="12">Sema domain-containing protein</fullName>
    </recommendedName>
</protein>
<keyword evidence="11" id="KW-0732">Signal</keyword>
<dbReference type="InterPro" id="IPR027231">
    <property type="entry name" value="Semaphorin"/>
</dbReference>
<feature type="chain" id="PRO_5029528974" description="Sema domain-containing protein" evidence="11">
    <location>
        <begin position="24"/>
        <end position="915"/>
    </location>
</feature>
<feature type="signal peptide" evidence="11">
    <location>
        <begin position="1"/>
        <end position="23"/>
    </location>
</feature>
<comment type="caution">
    <text evidence="8">Lacks conserved residue(s) required for the propagation of feature annotation.</text>
</comment>
<keyword evidence="14" id="KW-1185">Reference proteome</keyword>
<dbReference type="GO" id="GO:0001755">
    <property type="term" value="P:neural crest cell migration"/>
    <property type="evidence" value="ECO:0007669"/>
    <property type="project" value="TreeGrafter"/>
</dbReference>
<dbReference type="Pfam" id="PF01437">
    <property type="entry name" value="PSI"/>
    <property type="match status" value="1"/>
</dbReference>
<feature type="region of interest" description="Disordered" evidence="9">
    <location>
        <begin position="661"/>
        <end position="689"/>
    </location>
</feature>
<evidence type="ECO:0000259" key="12">
    <source>
        <dbReference type="PROSITE" id="PS51004"/>
    </source>
</evidence>
<keyword evidence="6" id="KW-1015">Disulfide bond</keyword>
<comment type="similarity">
    <text evidence="2">Belongs to the semaphorin family.</text>
</comment>
<dbReference type="PROSITE" id="PS51004">
    <property type="entry name" value="SEMA"/>
    <property type="match status" value="1"/>
</dbReference>
<keyword evidence="3 10" id="KW-0812">Transmembrane</keyword>
<dbReference type="Gene3D" id="2.130.10.10">
    <property type="entry name" value="YVTN repeat-like/Quinoprotein amine dehydrogenase"/>
    <property type="match status" value="1"/>
</dbReference>
<evidence type="ECO:0000256" key="2">
    <source>
        <dbReference type="ARBA" id="ARBA00009492"/>
    </source>
</evidence>
<dbReference type="GO" id="GO:0005886">
    <property type="term" value="C:plasma membrane"/>
    <property type="evidence" value="ECO:0007669"/>
    <property type="project" value="TreeGrafter"/>
</dbReference>
<dbReference type="EMBL" id="JAAMOB010000016">
    <property type="protein sequence ID" value="KAF4102859.1"/>
    <property type="molecule type" value="Genomic_DNA"/>
</dbReference>
<dbReference type="InterPro" id="IPR013783">
    <property type="entry name" value="Ig-like_fold"/>
</dbReference>
<dbReference type="Pfam" id="PF04103">
    <property type="entry name" value="CD20"/>
    <property type="match status" value="1"/>
</dbReference>
<dbReference type="SUPFAM" id="SSF103575">
    <property type="entry name" value="Plexin repeat"/>
    <property type="match status" value="1"/>
</dbReference>
<dbReference type="InterPro" id="IPR015943">
    <property type="entry name" value="WD40/YVTN_repeat-like_dom_sf"/>
</dbReference>
<dbReference type="FunFam" id="2.130.10.10:FF:003608">
    <property type="entry name" value="Sema domain, immunoglobulin domain (Ig), transmembrane domain (TM) and short cytoplasmic domain, (semaphorin) 4Aa"/>
    <property type="match status" value="1"/>
</dbReference>
<dbReference type="PANTHER" id="PTHR11036">
    <property type="entry name" value="SEMAPHORIN"/>
    <property type="match status" value="1"/>
</dbReference>
<evidence type="ECO:0000256" key="10">
    <source>
        <dbReference type="SAM" id="Phobius"/>
    </source>
</evidence>
<evidence type="ECO:0000256" key="5">
    <source>
        <dbReference type="ARBA" id="ARBA00023136"/>
    </source>
</evidence>
<dbReference type="InterPro" id="IPR016201">
    <property type="entry name" value="PSI"/>
</dbReference>
<dbReference type="Gene3D" id="2.60.40.10">
    <property type="entry name" value="Immunoglobulins"/>
    <property type="match status" value="1"/>
</dbReference>
<dbReference type="Proteomes" id="UP000579812">
    <property type="component" value="Unassembled WGS sequence"/>
</dbReference>
<dbReference type="Gene3D" id="3.30.1680.10">
    <property type="entry name" value="ligand-binding face of the semaphorins, domain 2"/>
    <property type="match status" value="1"/>
</dbReference>
<evidence type="ECO:0000256" key="6">
    <source>
        <dbReference type="ARBA" id="ARBA00023157"/>
    </source>
</evidence>
<evidence type="ECO:0000256" key="8">
    <source>
        <dbReference type="PROSITE-ProRule" id="PRU00352"/>
    </source>
</evidence>
<dbReference type="SUPFAM" id="SSF101912">
    <property type="entry name" value="Sema domain"/>
    <property type="match status" value="1"/>
</dbReference>
<dbReference type="GO" id="GO:0045499">
    <property type="term" value="F:chemorepellent activity"/>
    <property type="evidence" value="ECO:0007669"/>
    <property type="project" value="TreeGrafter"/>
</dbReference>
<dbReference type="InterPro" id="IPR001627">
    <property type="entry name" value="Semap_dom"/>
</dbReference>
<comment type="subcellular location">
    <subcellularLocation>
        <location evidence="1">Membrane</location>
        <topology evidence="1">Multi-pass membrane protein</topology>
    </subcellularLocation>
</comment>
<feature type="compositionally biased region" description="Basic and acidic residues" evidence="9">
    <location>
        <begin position="661"/>
        <end position="684"/>
    </location>
</feature>
<dbReference type="InterPro" id="IPR036352">
    <property type="entry name" value="Semap_dom_sf"/>
</dbReference>
<evidence type="ECO:0000313" key="14">
    <source>
        <dbReference type="Proteomes" id="UP000579812"/>
    </source>
</evidence>
<feature type="transmembrane region" description="Helical" evidence="10">
    <location>
        <begin position="864"/>
        <end position="883"/>
    </location>
</feature>
<dbReference type="GO" id="GO:0007411">
    <property type="term" value="P:axon guidance"/>
    <property type="evidence" value="ECO:0007669"/>
    <property type="project" value="TreeGrafter"/>
</dbReference>
<dbReference type="InterPro" id="IPR002165">
    <property type="entry name" value="Plexin_repeat"/>
</dbReference>
<organism evidence="13 14">
    <name type="scientific">Onychostoma macrolepis</name>
    <dbReference type="NCBI Taxonomy" id="369639"/>
    <lineage>
        <taxon>Eukaryota</taxon>
        <taxon>Metazoa</taxon>
        <taxon>Chordata</taxon>
        <taxon>Craniata</taxon>
        <taxon>Vertebrata</taxon>
        <taxon>Euteleostomi</taxon>
        <taxon>Actinopterygii</taxon>
        <taxon>Neopterygii</taxon>
        <taxon>Teleostei</taxon>
        <taxon>Ostariophysi</taxon>
        <taxon>Cypriniformes</taxon>
        <taxon>Cyprinidae</taxon>
        <taxon>Acrossocheilinae</taxon>
        <taxon>Onychostoma</taxon>
    </lineage>
</organism>
<evidence type="ECO:0000256" key="4">
    <source>
        <dbReference type="ARBA" id="ARBA00022989"/>
    </source>
</evidence>
<comment type="caution">
    <text evidence="13">The sequence shown here is derived from an EMBL/GenBank/DDBJ whole genome shotgun (WGS) entry which is preliminary data.</text>
</comment>
<name>A0A7J6C6F2_9TELE</name>
<evidence type="ECO:0000256" key="7">
    <source>
        <dbReference type="ARBA" id="ARBA00023180"/>
    </source>
</evidence>
<feature type="transmembrane region" description="Helical" evidence="10">
    <location>
        <begin position="809"/>
        <end position="829"/>
    </location>
</feature>
<evidence type="ECO:0000256" key="1">
    <source>
        <dbReference type="ARBA" id="ARBA00004141"/>
    </source>
</evidence>
<keyword evidence="4 10" id="KW-1133">Transmembrane helix</keyword>
<dbReference type="GO" id="GO:0030215">
    <property type="term" value="F:semaphorin receptor binding"/>
    <property type="evidence" value="ECO:0007669"/>
    <property type="project" value="InterPro"/>
</dbReference>
<dbReference type="SMART" id="SM00423">
    <property type="entry name" value="PSI"/>
    <property type="match status" value="1"/>
</dbReference>
<dbReference type="AlphaFoldDB" id="A0A7J6C6F2"/>
<dbReference type="SMART" id="SM00630">
    <property type="entry name" value="Sema"/>
    <property type="match status" value="1"/>
</dbReference>
<sequence>MAGLFRIWIFTVLLLGLIDPSQGSLHPRMSFSQGSSERLLGIYHSSIVKNTSTLLLSTDAETLFVGAQDALLSLDVSQPDSITLKDKLEWAASPQNMKTCTVASKTDCGNFISILQFFNSTHLYACGTNAYKPQALIIPASSLSASRDTKDAKNCCPSSSTQRNAATIVDEELYTATKVGYFGDKVISRCHSRGTRNNLELQNVPKLLQEPIFISSTHVASEGKILLFFTEVGELTGDLFLNSFIVSRVAQVCTDDNGGSLTLQKRWTSFAKSQLVCQQGDELQFNKLQDIVKLSPTDEKSPDNTLFYGVFTSQWAASSGLSAVCAFSLTDIKAAFSGDYKTFDLNGNHWTRQPNIDGKLGKCGLFNDNDRVLNIVKKSFLTEKAVRPVGKKLIFSSTEERYSRLAVQRTQAANGHSYTILYLLTESGFLHKVVLLAKGPHIIEEIQIFKQSQTVKNILLSTSKGVLFIGSSEGVFRVPVSNCSAYPNCAECVLARDPFCGWDSETRACATVSRMGSNLRQDVEGGNANEQCTEFKNTASTVIRIAQLNEIVVLPCQWRSRLAEVTWRFSNNSIVPQFPYMQRADGSLVFTVTPKTVSTYRCVSEELGFKQTIAAFTITLHVIPRSFPPPSHQQPDITLESDEGTKTELIPDYYTTLEFDKSEPTKGEKTDAFKTPDRTSEKKARTNHQSTKNGFPVVLSVNEVARKRISLKNRLKEKAESPDLKSSLVELEKSNLPPKTKMFLKGKPLSLGLVQVFIGLVVMTLCTITVLVDKLNVETVMSLGLPFVVSGSVAIAAHKRSSSALIKATLAMSVICALLAAAGTGYFSWELSNRPGEDPCTSGDYWSCSYMIWRFNSLVDGLRGLLLVLCFLELCVCISLSIFSARAIQQGETDVDLYGSDTSLLKAGVDCVSNT</sequence>
<dbReference type="GO" id="GO:0030335">
    <property type="term" value="P:positive regulation of cell migration"/>
    <property type="evidence" value="ECO:0007669"/>
    <property type="project" value="TreeGrafter"/>
</dbReference>
<accession>A0A7J6C6F2</accession>
<keyword evidence="7" id="KW-0325">Glycoprotein</keyword>
<evidence type="ECO:0000256" key="3">
    <source>
        <dbReference type="ARBA" id="ARBA00022692"/>
    </source>
</evidence>
<dbReference type="PANTHER" id="PTHR11036:SF145">
    <property type="entry name" value="SEMAPHORIN-4A ISOFORM X1-RELATED"/>
    <property type="match status" value="1"/>
</dbReference>
<evidence type="ECO:0000256" key="9">
    <source>
        <dbReference type="SAM" id="MobiDB-lite"/>
    </source>
</evidence>